<evidence type="ECO:0000256" key="4">
    <source>
        <dbReference type="ARBA" id="ARBA00022475"/>
    </source>
</evidence>
<dbReference type="Pfam" id="PF02080">
    <property type="entry name" value="TrkA_C"/>
    <property type="match status" value="1"/>
</dbReference>
<feature type="transmembrane region" description="Helical" evidence="9">
    <location>
        <begin position="29"/>
        <end position="49"/>
    </location>
</feature>
<reference evidence="11 12" key="1">
    <citation type="submission" date="2018-06" db="EMBL/GenBank/DDBJ databases">
        <authorList>
            <consortium name="Pathogen Informatics"/>
            <person name="Doyle S."/>
        </authorList>
    </citation>
    <scope>NUCLEOTIDE SEQUENCE [LARGE SCALE GENOMIC DNA]</scope>
    <source>
        <strain evidence="11 12">NCTC10723</strain>
    </source>
</reference>
<gene>
    <name evidence="11" type="ORF">NCTC10723_00283</name>
</gene>
<evidence type="ECO:0000256" key="8">
    <source>
        <dbReference type="ARBA" id="ARBA00023136"/>
    </source>
</evidence>
<dbReference type="GO" id="GO:0006813">
    <property type="term" value="P:potassium ion transport"/>
    <property type="evidence" value="ECO:0007669"/>
    <property type="project" value="InterPro"/>
</dbReference>
<evidence type="ECO:0000313" key="12">
    <source>
        <dbReference type="Proteomes" id="UP000255328"/>
    </source>
</evidence>
<feature type="transmembrane region" description="Helical" evidence="9">
    <location>
        <begin position="85"/>
        <end position="105"/>
    </location>
</feature>
<keyword evidence="6 9" id="KW-1133">Transmembrane helix</keyword>
<feature type="transmembrane region" description="Helical" evidence="9">
    <location>
        <begin position="117"/>
        <end position="136"/>
    </location>
</feature>
<sequence>MEYKVLTAGILLFISLFSIRLSKKVQVPLLIMFLFIGILAGSEGIGGIYFDDAELTQQIGNFALLFILFSSALETKKSDALSSLYPSGILATLGVFLTTLFAAFFAFILTDFTPKEALLFGAIVSSTDAAAVVSVLGDSNLKKKVKTVIEIESGSNDPMAYALILFIISMFKTDGPSILGGIFFLIKQIVIGGALGVVFGKITLPIGKFLKIEREEFLTIHLIAFLFICFSLTSILGGNGFLAIYLMGILIGNERFSFKINSFRNMRVLSWLMQIMMFVLLGLLVFPSQLGKVMISGSILAILITIVSRTAVVFLLLEKFNYNLKEKLFISWAGLKGAVPIIFSTMAITEGLRKSQSMFNMVFYIVVFSVIIQGMTLKPLAKFFNLFEKEKDNGLTEINLEELEELSIKRLFVEKDSEYVNKAIKELTLPKSMHIISIRRGDKDIIPSGDVVLKVGDKILLSII</sequence>
<dbReference type="NCBIfam" id="NF003715">
    <property type="entry name" value="PRK05326.1-2"/>
    <property type="match status" value="1"/>
</dbReference>
<accession>A0A377GVI6</accession>
<protein>
    <submittedName>
        <fullName evidence="11">Potassium/proton antiporter</fullName>
    </submittedName>
</protein>
<evidence type="ECO:0000313" key="11">
    <source>
        <dbReference type="EMBL" id="STO30853.1"/>
    </source>
</evidence>
<feature type="transmembrane region" description="Helical" evidence="9">
    <location>
        <begin position="268"/>
        <end position="287"/>
    </location>
</feature>
<name>A0A377GVI6_9FUSO</name>
<keyword evidence="2" id="KW-0813">Transport</keyword>
<dbReference type="PANTHER" id="PTHR32507">
    <property type="entry name" value="NA(+)/H(+) ANTIPORTER 1"/>
    <property type="match status" value="1"/>
</dbReference>
<feature type="transmembrane region" description="Helical" evidence="9">
    <location>
        <begin position="293"/>
        <end position="317"/>
    </location>
</feature>
<evidence type="ECO:0000256" key="7">
    <source>
        <dbReference type="ARBA" id="ARBA00023065"/>
    </source>
</evidence>
<evidence type="ECO:0000256" key="6">
    <source>
        <dbReference type="ARBA" id="ARBA00022989"/>
    </source>
</evidence>
<keyword evidence="5 9" id="KW-0812">Transmembrane</keyword>
<evidence type="ECO:0000256" key="1">
    <source>
        <dbReference type="ARBA" id="ARBA00004651"/>
    </source>
</evidence>
<feature type="transmembrane region" description="Helical" evidence="9">
    <location>
        <begin position="361"/>
        <end position="381"/>
    </location>
</feature>
<dbReference type="Pfam" id="PF00999">
    <property type="entry name" value="Na_H_Exchanger"/>
    <property type="match status" value="1"/>
</dbReference>
<dbReference type="GO" id="GO:0005886">
    <property type="term" value="C:plasma membrane"/>
    <property type="evidence" value="ECO:0007669"/>
    <property type="project" value="UniProtKB-SubCell"/>
</dbReference>
<dbReference type="InterPro" id="IPR038770">
    <property type="entry name" value="Na+/solute_symporter_sf"/>
</dbReference>
<dbReference type="InterPro" id="IPR036721">
    <property type="entry name" value="RCK_C_sf"/>
</dbReference>
<proteinExistence type="predicted"/>
<dbReference type="GO" id="GO:0008324">
    <property type="term" value="F:monoatomic cation transmembrane transporter activity"/>
    <property type="evidence" value="ECO:0007669"/>
    <property type="project" value="InterPro"/>
</dbReference>
<organism evidence="11 12">
    <name type="scientific">Fusobacterium necrogenes</name>
    <dbReference type="NCBI Taxonomy" id="858"/>
    <lineage>
        <taxon>Bacteria</taxon>
        <taxon>Fusobacteriati</taxon>
        <taxon>Fusobacteriota</taxon>
        <taxon>Fusobacteriia</taxon>
        <taxon>Fusobacteriales</taxon>
        <taxon>Fusobacteriaceae</taxon>
        <taxon>Fusobacterium</taxon>
    </lineage>
</organism>
<keyword evidence="12" id="KW-1185">Reference proteome</keyword>
<evidence type="ECO:0000256" key="3">
    <source>
        <dbReference type="ARBA" id="ARBA00022449"/>
    </source>
</evidence>
<keyword evidence="4" id="KW-1003">Cell membrane</keyword>
<dbReference type="RefSeq" id="WP_115268638.1">
    <property type="nucleotide sequence ID" value="NZ_CASFEE010000050.1"/>
</dbReference>
<feature type="transmembrane region" description="Helical" evidence="9">
    <location>
        <begin position="178"/>
        <end position="200"/>
    </location>
</feature>
<comment type="subcellular location">
    <subcellularLocation>
        <location evidence="1">Cell membrane</location>
        <topology evidence="1">Multi-pass membrane protein</topology>
    </subcellularLocation>
</comment>
<dbReference type="GO" id="GO:1902600">
    <property type="term" value="P:proton transmembrane transport"/>
    <property type="evidence" value="ECO:0007669"/>
    <property type="project" value="InterPro"/>
</dbReference>
<dbReference type="PROSITE" id="PS51202">
    <property type="entry name" value="RCK_C"/>
    <property type="match status" value="1"/>
</dbReference>
<keyword evidence="8 9" id="KW-0472">Membrane</keyword>
<dbReference type="EMBL" id="UGGU01000003">
    <property type="protein sequence ID" value="STO30853.1"/>
    <property type="molecule type" value="Genomic_DNA"/>
</dbReference>
<dbReference type="InterPro" id="IPR006153">
    <property type="entry name" value="Cation/H_exchanger_TM"/>
</dbReference>
<evidence type="ECO:0000256" key="9">
    <source>
        <dbReference type="SAM" id="Phobius"/>
    </source>
</evidence>
<feature type="transmembrane region" description="Helical" evidence="9">
    <location>
        <begin position="220"/>
        <end position="247"/>
    </location>
</feature>
<evidence type="ECO:0000256" key="2">
    <source>
        <dbReference type="ARBA" id="ARBA00022448"/>
    </source>
</evidence>
<evidence type="ECO:0000256" key="5">
    <source>
        <dbReference type="ARBA" id="ARBA00022692"/>
    </source>
</evidence>
<dbReference type="NCBIfam" id="NF003716">
    <property type="entry name" value="PRK05326.1-3"/>
    <property type="match status" value="1"/>
</dbReference>
<dbReference type="Gene3D" id="1.20.1530.20">
    <property type="match status" value="1"/>
</dbReference>
<dbReference type="Gene3D" id="3.30.70.1450">
    <property type="entry name" value="Regulator of K+ conductance, C-terminal domain"/>
    <property type="match status" value="1"/>
</dbReference>
<dbReference type="InterPro" id="IPR006037">
    <property type="entry name" value="RCK_C"/>
</dbReference>
<dbReference type="OrthoDB" id="9810759at2"/>
<dbReference type="AlphaFoldDB" id="A0A377GVI6"/>
<feature type="transmembrane region" description="Helical" evidence="9">
    <location>
        <begin position="329"/>
        <end position="349"/>
    </location>
</feature>
<feature type="domain" description="RCK C-terminal" evidence="10">
    <location>
        <begin position="395"/>
        <end position="464"/>
    </location>
</feature>
<dbReference type="SUPFAM" id="SSF116726">
    <property type="entry name" value="TrkA C-terminal domain-like"/>
    <property type="match status" value="1"/>
</dbReference>
<dbReference type="PANTHER" id="PTHR32507:SF7">
    <property type="entry name" value="K(+)_H(+) ANTIPORTER NHAP2"/>
    <property type="match status" value="1"/>
</dbReference>
<keyword evidence="3" id="KW-0050">Antiport</keyword>
<dbReference type="GO" id="GO:0015297">
    <property type="term" value="F:antiporter activity"/>
    <property type="evidence" value="ECO:0007669"/>
    <property type="project" value="UniProtKB-KW"/>
</dbReference>
<keyword evidence="7" id="KW-0406">Ion transport</keyword>
<feature type="transmembrane region" description="Helical" evidence="9">
    <location>
        <begin position="6"/>
        <end position="22"/>
    </location>
</feature>
<dbReference type="Proteomes" id="UP000255328">
    <property type="component" value="Unassembled WGS sequence"/>
</dbReference>
<evidence type="ECO:0000259" key="10">
    <source>
        <dbReference type="PROSITE" id="PS51202"/>
    </source>
</evidence>